<reference evidence="1 2" key="1">
    <citation type="submission" date="2018-10" db="EMBL/GenBank/DDBJ databases">
        <title>Genomic Encyclopedia of Archaeal and Bacterial Type Strains, Phase II (KMG-II): from individual species to whole genera.</title>
        <authorList>
            <person name="Goeker M."/>
        </authorList>
    </citation>
    <scope>NUCLEOTIDE SEQUENCE [LARGE SCALE GENOMIC DNA]</scope>
    <source>
        <strain evidence="1 2">DSM 18602</strain>
    </source>
</reference>
<accession>A0A495J826</accession>
<dbReference type="AlphaFoldDB" id="A0A495J826"/>
<organism evidence="1 2">
    <name type="scientific">Mucilaginibacter gracilis</name>
    <dbReference type="NCBI Taxonomy" id="423350"/>
    <lineage>
        <taxon>Bacteria</taxon>
        <taxon>Pseudomonadati</taxon>
        <taxon>Bacteroidota</taxon>
        <taxon>Sphingobacteriia</taxon>
        <taxon>Sphingobacteriales</taxon>
        <taxon>Sphingobacteriaceae</taxon>
        <taxon>Mucilaginibacter</taxon>
    </lineage>
</organism>
<dbReference type="EMBL" id="RBKU01000001">
    <property type="protein sequence ID" value="RKR84524.1"/>
    <property type="molecule type" value="Genomic_DNA"/>
</dbReference>
<dbReference type="RefSeq" id="WP_162847157.1">
    <property type="nucleotide sequence ID" value="NZ_RBKU01000001.1"/>
</dbReference>
<dbReference type="Pfam" id="PF14054">
    <property type="entry name" value="DUF4249"/>
    <property type="match status" value="1"/>
</dbReference>
<comment type="caution">
    <text evidence="1">The sequence shown here is derived from an EMBL/GenBank/DDBJ whole genome shotgun (WGS) entry which is preliminary data.</text>
</comment>
<proteinExistence type="predicted"/>
<name>A0A495J826_9SPHI</name>
<sequence length="394" mass="43530">MKRTYIYVLLTIISLIALRCKKPYLPDATTTNYNYLVVDGAINSGADSTIIKLSRTVTLAAKTTTKPELKAIVTVQSDQNNTYNLTETTNGNYVAIGLNLDNSRKYRLSIKTTNGKTYLSDYVEVKNAPPIDSIGYTMNSDGITVYNNAHDATNNTRYYRWSYQETWQFQANYVSNYMPQQSTPTSITMVPRTADQQIFTCWASNSSSTILLGSTAKLSQDVIYQNAIIAIPSNSEKIGIKYSIILKQYALTTDAYNFWTMLKKNTEDLGSIFDSQPSAIQGNIHNTADATEPVIGYLSVGTVQSKRVFISKSSLPSSWLVAGTTQCSTIDTLYFSNPKSGSNDVKAALEVIPPLYIAIDAVLGGTQIKGYSRTSRLCGDCTLRGVNKQPAFWK</sequence>
<gene>
    <name evidence="1" type="ORF">BDD43_4766</name>
</gene>
<dbReference type="InterPro" id="IPR025345">
    <property type="entry name" value="DUF4249"/>
</dbReference>
<evidence type="ECO:0000313" key="2">
    <source>
        <dbReference type="Proteomes" id="UP000268007"/>
    </source>
</evidence>
<protein>
    <submittedName>
        <fullName evidence="1">Uncharacterized protein DUF4249</fullName>
    </submittedName>
</protein>
<keyword evidence="2" id="KW-1185">Reference proteome</keyword>
<evidence type="ECO:0000313" key="1">
    <source>
        <dbReference type="EMBL" id="RKR84524.1"/>
    </source>
</evidence>
<dbReference type="Proteomes" id="UP000268007">
    <property type="component" value="Unassembled WGS sequence"/>
</dbReference>